<organism evidence="2 3">
    <name type="scientific">Vitrella brassicaformis (strain CCMP3155)</name>
    <dbReference type="NCBI Taxonomy" id="1169540"/>
    <lineage>
        <taxon>Eukaryota</taxon>
        <taxon>Sar</taxon>
        <taxon>Alveolata</taxon>
        <taxon>Colpodellida</taxon>
        <taxon>Vitrellaceae</taxon>
        <taxon>Vitrella</taxon>
    </lineage>
</organism>
<proteinExistence type="predicted"/>
<evidence type="ECO:0000256" key="1">
    <source>
        <dbReference type="SAM" id="MobiDB-lite"/>
    </source>
</evidence>
<keyword evidence="3" id="KW-1185">Reference proteome</keyword>
<dbReference type="EMBL" id="CDMY01001028">
    <property type="protein sequence ID" value="CEM39206.1"/>
    <property type="molecule type" value="Genomic_DNA"/>
</dbReference>
<gene>
    <name evidence="2" type="ORF">Vbra_6632</name>
</gene>
<dbReference type="AlphaFoldDB" id="A0A0G4H676"/>
<evidence type="ECO:0000313" key="3">
    <source>
        <dbReference type="Proteomes" id="UP000041254"/>
    </source>
</evidence>
<accession>A0A0G4H676</accession>
<dbReference type="OMA" id="NEAMAFH"/>
<dbReference type="OrthoDB" id="5313at2759"/>
<feature type="compositionally biased region" description="Polar residues" evidence="1">
    <location>
        <begin position="26"/>
        <end position="36"/>
    </location>
</feature>
<dbReference type="InParanoid" id="A0A0G4H676"/>
<dbReference type="VEuPathDB" id="CryptoDB:Vbra_6632"/>
<sequence>MALGLSAYNCFPTLLNEAMAFHPSHMPSSPGVSISPGQHPARRPQLSSTTRLSALIRRRDDDQAEAVLDRRSALVTAQVGLAALVLPLLSIGGPALAVTRSALAGDVPRGAPALEYIARIQNGYLALKELLDKWGTVAAKGDGDAVRRYLGTVGTYSPLFQINRAFEGVLQALSKGDDSLGDVDVLEYGESYNLVLEGLRQTDYLAYSNNFAMAVGDTKDYLEESRLQAERTLRQYREVLRILNVPVPTAVVK</sequence>
<feature type="region of interest" description="Disordered" evidence="1">
    <location>
        <begin position="26"/>
        <end position="48"/>
    </location>
</feature>
<evidence type="ECO:0000313" key="2">
    <source>
        <dbReference type="EMBL" id="CEM39206.1"/>
    </source>
</evidence>
<name>A0A0G4H676_VITBC</name>
<protein>
    <submittedName>
        <fullName evidence="2">Uncharacterized protein</fullName>
    </submittedName>
</protein>
<reference evidence="2 3" key="1">
    <citation type="submission" date="2014-11" db="EMBL/GenBank/DDBJ databases">
        <authorList>
            <person name="Zhu J."/>
            <person name="Qi W."/>
            <person name="Song R."/>
        </authorList>
    </citation>
    <scope>NUCLEOTIDE SEQUENCE [LARGE SCALE GENOMIC DNA]</scope>
</reference>
<dbReference type="Proteomes" id="UP000041254">
    <property type="component" value="Unassembled WGS sequence"/>
</dbReference>